<dbReference type="KEGG" id="cvr:CHLNCDRAFT_142504"/>
<dbReference type="eggNOG" id="KOG4731">
    <property type="taxonomic scope" value="Eukaryota"/>
</dbReference>
<dbReference type="PROSITE" id="PS51549">
    <property type="entry name" value="DM13"/>
    <property type="match status" value="1"/>
</dbReference>
<sequence>MARYCPSDSIYVGLEGQLTGLEHDVSGRVRIVNDCTFEVSGFTYDGQGSDVYWWGAFSTAYNDIRSEGFRIVPEQVTRSYHGETVNFTMCHGLEVDDFSVISLWSEDWAVDFGHATWS</sequence>
<dbReference type="Proteomes" id="UP000008141">
    <property type="component" value="Unassembled WGS sequence"/>
</dbReference>
<dbReference type="STRING" id="554065.E1ZTS7"/>
<evidence type="ECO:0000313" key="2">
    <source>
        <dbReference type="EMBL" id="EFN50783.1"/>
    </source>
</evidence>
<dbReference type="InParanoid" id="E1ZTS7"/>
<dbReference type="GeneID" id="17350212"/>
<proteinExistence type="predicted"/>
<dbReference type="EMBL" id="GL433874">
    <property type="protein sequence ID" value="EFN50783.1"/>
    <property type="molecule type" value="Genomic_DNA"/>
</dbReference>
<dbReference type="Pfam" id="PF10517">
    <property type="entry name" value="DM13"/>
    <property type="match status" value="1"/>
</dbReference>
<dbReference type="InterPro" id="IPR019545">
    <property type="entry name" value="DM13_domain"/>
</dbReference>
<keyword evidence="3" id="KW-1185">Reference proteome</keyword>
<dbReference type="AlphaFoldDB" id="E1ZTS7"/>
<dbReference type="PANTHER" id="PTHR47281">
    <property type="entry name" value="OS09G0557700 PROTEIN"/>
    <property type="match status" value="1"/>
</dbReference>
<accession>E1ZTS7</accession>
<dbReference type="InterPro" id="IPR045879">
    <property type="entry name" value="B561A"/>
</dbReference>
<organism evidence="3">
    <name type="scientific">Chlorella variabilis</name>
    <name type="common">Green alga</name>
    <dbReference type="NCBI Taxonomy" id="554065"/>
    <lineage>
        <taxon>Eukaryota</taxon>
        <taxon>Viridiplantae</taxon>
        <taxon>Chlorophyta</taxon>
        <taxon>core chlorophytes</taxon>
        <taxon>Trebouxiophyceae</taxon>
        <taxon>Chlorellales</taxon>
        <taxon>Chlorellaceae</taxon>
        <taxon>Chlorella clade</taxon>
        <taxon>Chlorella</taxon>
    </lineage>
</organism>
<protein>
    <recommendedName>
        <fullName evidence="1">DM13 domain-containing protein</fullName>
    </recommendedName>
</protein>
<evidence type="ECO:0000313" key="3">
    <source>
        <dbReference type="Proteomes" id="UP000008141"/>
    </source>
</evidence>
<feature type="domain" description="DM13" evidence="1">
    <location>
        <begin position="12"/>
        <end position="118"/>
    </location>
</feature>
<gene>
    <name evidence="2" type="ORF">CHLNCDRAFT_142504</name>
</gene>
<dbReference type="PANTHER" id="PTHR47281:SF1">
    <property type="entry name" value="OS09G0557700 PROTEIN"/>
    <property type="match status" value="1"/>
</dbReference>
<name>E1ZTS7_CHLVA</name>
<reference evidence="2 3" key="1">
    <citation type="journal article" date="2010" name="Plant Cell">
        <title>The Chlorella variabilis NC64A genome reveals adaptation to photosymbiosis, coevolution with viruses, and cryptic sex.</title>
        <authorList>
            <person name="Blanc G."/>
            <person name="Duncan G."/>
            <person name="Agarkova I."/>
            <person name="Borodovsky M."/>
            <person name="Gurnon J."/>
            <person name="Kuo A."/>
            <person name="Lindquist E."/>
            <person name="Lucas S."/>
            <person name="Pangilinan J."/>
            <person name="Polle J."/>
            <person name="Salamov A."/>
            <person name="Terry A."/>
            <person name="Yamada T."/>
            <person name="Dunigan D.D."/>
            <person name="Grigoriev I.V."/>
            <person name="Claverie J.M."/>
            <person name="Van Etten J.L."/>
        </authorList>
    </citation>
    <scope>NUCLEOTIDE SEQUENCE [LARGE SCALE GENOMIC DNA]</scope>
    <source>
        <strain evidence="2 3">NC64A</strain>
    </source>
</reference>
<dbReference type="RefSeq" id="XP_005852320.1">
    <property type="nucleotide sequence ID" value="XM_005852258.1"/>
</dbReference>
<dbReference type="OrthoDB" id="507900at2759"/>
<evidence type="ECO:0000259" key="1">
    <source>
        <dbReference type="PROSITE" id="PS51549"/>
    </source>
</evidence>
<dbReference type="SMART" id="SM00686">
    <property type="entry name" value="DM13"/>
    <property type="match status" value="1"/>
</dbReference>